<reference evidence="4" key="1">
    <citation type="journal article" date="2019" name="Int. J. Syst. Evol. Microbiol.">
        <title>The Global Catalogue of Microorganisms (GCM) 10K type strain sequencing project: providing services to taxonomists for standard genome sequencing and annotation.</title>
        <authorList>
            <consortium name="The Broad Institute Genomics Platform"/>
            <consortium name="The Broad Institute Genome Sequencing Center for Infectious Disease"/>
            <person name="Wu L."/>
            <person name="Ma J."/>
        </authorList>
    </citation>
    <scope>NUCLEOTIDE SEQUENCE [LARGE SCALE GENOMIC DNA]</scope>
    <source>
        <strain evidence="4">CCM 8951</strain>
    </source>
</reference>
<dbReference type="RefSeq" id="WP_125576699.1">
    <property type="nucleotide sequence ID" value="NZ_JBHTOF010000032.1"/>
</dbReference>
<gene>
    <name evidence="3" type="ORF">ACFQ4L_04680</name>
</gene>
<feature type="domain" description="Nudix hydrolase" evidence="2">
    <location>
        <begin position="28"/>
        <end position="157"/>
    </location>
</feature>
<organism evidence="3 4">
    <name type="scientific">Lapidilactobacillus mulanensis</name>
    <dbReference type="NCBI Taxonomy" id="2485999"/>
    <lineage>
        <taxon>Bacteria</taxon>
        <taxon>Bacillati</taxon>
        <taxon>Bacillota</taxon>
        <taxon>Bacilli</taxon>
        <taxon>Lactobacillales</taxon>
        <taxon>Lactobacillaceae</taxon>
        <taxon>Lapidilactobacillus</taxon>
    </lineage>
</organism>
<comment type="caution">
    <text evidence="3">The sequence shown here is derived from an EMBL/GenBank/DDBJ whole genome shotgun (WGS) entry which is preliminary data.</text>
</comment>
<name>A0ABW4DNG9_9LACO</name>
<dbReference type="PROSITE" id="PS00893">
    <property type="entry name" value="NUDIX_BOX"/>
    <property type="match status" value="1"/>
</dbReference>
<dbReference type="InterPro" id="IPR015797">
    <property type="entry name" value="NUDIX_hydrolase-like_dom_sf"/>
</dbReference>
<dbReference type="PROSITE" id="PS51462">
    <property type="entry name" value="NUDIX"/>
    <property type="match status" value="1"/>
</dbReference>
<evidence type="ECO:0000313" key="3">
    <source>
        <dbReference type="EMBL" id="MFD1465388.1"/>
    </source>
</evidence>
<evidence type="ECO:0000256" key="1">
    <source>
        <dbReference type="ARBA" id="ARBA00022801"/>
    </source>
</evidence>
<evidence type="ECO:0000259" key="2">
    <source>
        <dbReference type="PROSITE" id="PS51462"/>
    </source>
</evidence>
<dbReference type="Proteomes" id="UP001597244">
    <property type="component" value="Unassembled WGS sequence"/>
</dbReference>
<dbReference type="SUPFAM" id="SSF55811">
    <property type="entry name" value="Nudix"/>
    <property type="match status" value="1"/>
</dbReference>
<accession>A0ABW4DNG9</accession>
<dbReference type="Pfam" id="PF00293">
    <property type="entry name" value="NUDIX"/>
    <property type="match status" value="1"/>
</dbReference>
<keyword evidence="4" id="KW-1185">Reference proteome</keyword>
<dbReference type="InterPro" id="IPR020084">
    <property type="entry name" value="NUDIX_hydrolase_CS"/>
</dbReference>
<dbReference type="EMBL" id="JBHTOF010000032">
    <property type="protein sequence ID" value="MFD1465388.1"/>
    <property type="molecule type" value="Genomic_DNA"/>
</dbReference>
<dbReference type="CDD" id="cd04693">
    <property type="entry name" value="NUDIX_Hydrolase"/>
    <property type="match status" value="1"/>
</dbReference>
<proteinExistence type="predicted"/>
<dbReference type="PANTHER" id="PTHR10885">
    <property type="entry name" value="ISOPENTENYL-DIPHOSPHATE DELTA-ISOMERASE"/>
    <property type="match status" value="1"/>
</dbReference>
<sequence>MELHDLYDAQKQMLPEKHERGTKMAPGTYRFVVMVCIFNAQGQVLIQQRRADKIGWPSYWDLTASGSVISGETVAAGASRELREETGIQIDFDNTPSRMTVAFSEGWDEIYFVDLDVAVTDLQLQASEVADVQWVDEQELKALLAQGQFIPYLFAKDIFSWHCSSGETLTE</sequence>
<dbReference type="Gene3D" id="3.90.79.10">
    <property type="entry name" value="Nucleoside Triphosphate Pyrophosphohydrolase"/>
    <property type="match status" value="1"/>
</dbReference>
<dbReference type="InterPro" id="IPR000086">
    <property type="entry name" value="NUDIX_hydrolase_dom"/>
</dbReference>
<keyword evidence="1" id="KW-0378">Hydrolase</keyword>
<protein>
    <submittedName>
        <fullName evidence="3">NUDIX domain-containing protein</fullName>
    </submittedName>
</protein>
<evidence type="ECO:0000313" key="4">
    <source>
        <dbReference type="Proteomes" id="UP001597244"/>
    </source>
</evidence>
<dbReference type="PANTHER" id="PTHR10885:SF0">
    <property type="entry name" value="ISOPENTENYL-DIPHOSPHATE DELTA-ISOMERASE"/>
    <property type="match status" value="1"/>
</dbReference>